<dbReference type="InterPro" id="IPR029787">
    <property type="entry name" value="Nucleotide_cyclase"/>
</dbReference>
<dbReference type="Pfam" id="PF13424">
    <property type="entry name" value="TPR_12"/>
    <property type="match status" value="1"/>
</dbReference>
<dbReference type="GO" id="GO:0035556">
    <property type="term" value="P:intracellular signal transduction"/>
    <property type="evidence" value="ECO:0007669"/>
    <property type="project" value="InterPro"/>
</dbReference>
<dbReference type="GO" id="GO:0009190">
    <property type="term" value="P:cyclic nucleotide biosynthetic process"/>
    <property type="evidence" value="ECO:0007669"/>
    <property type="project" value="InterPro"/>
</dbReference>
<proteinExistence type="predicted"/>
<dbReference type="SUPFAM" id="SSF55073">
    <property type="entry name" value="Nucleotide cyclase"/>
    <property type="match status" value="1"/>
</dbReference>
<feature type="repeat" description="TPR" evidence="1">
    <location>
        <begin position="696"/>
        <end position="729"/>
    </location>
</feature>
<keyword evidence="1" id="KW-0802">TPR repeat</keyword>
<dbReference type="Pfam" id="PF13374">
    <property type="entry name" value="TPR_10"/>
    <property type="match status" value="1"/>
</dbReference>
<dbReference type="InterPro" id="IPR011990">
    <property type="entry name" value="TPR-like_helical_dom_sf"/>
</dbReference>
<dbReference type="PROSITE" id="PS50125">
    <property type="entry name" value="GUANYLATE_CYCLASE_2"/>
    <property type="match status" value="1"/>
</dbReference>
<dbReference type="SUPFAM" id="SSF52540">
    <property type="entry name" value="P-loop containing nucleoside triphosphate hydrolases"/>
    <property type="match status" value="1"/>
</dbReference>
<dbReference type="SUPFAM" id="SSF48452">
    <property type="entry name" value="TPR-like"/>
    <property type="match status" value="1"/>
</dbReference>
<evidence type="ECO:0000313" key="3">
    <source>
        <dbReference type="EMBL" id="CAA9315751.1"/>
    </source>
</evidence>
<sequence length="865" mass="92908">MLFSDMEGSTRLLTQLGTNAYASLLATQRRLQREAYKRWHGHEMGTEGDSFFVAFSSARNAVCACLQAQRALAEQEWPQGASVRVRMGLHTGEPEAYENGYVGMDVHLAARVAGTAYGGQVVVSDATTRLLSEHLPEGASLRSLGRHRLKDLPQEQHLHQLVAPGLEADFPPLRSLGTRTNLPRPLHPLLGRTREYAELTAFVRRRDVRLHTLTGPGGAGKTRLAVAVAETVADDYPDGVYFVPLDAVTQSSMVWTTIAEVLGLSGESKAPPTFFDHLADRRLLLVLDNLEQLSAGGADIVGELIEALPTLSVLATSRRPLHLPGEQEYTLQTLEVPPIEASVEQAQRAGAVALFVSLAQRVRSGFELTAGNVRDVIEVCQGLDGLPLALELAAARSKVLSPGALHSQLNIGLAAMGTSGRPERHQTVRATVAWSYDLLNAELKSAFRGIGVFAKGAELDAISEVLDVADPVEAVASLVDVSLARVDDRPGGTTRVRLLDLVRQFALEQVEAAGELDGLRYRHAEYYLRLAEAAAADLRGPGSLTARDRIESELGNLRQALSWALDGRDPERVTMGLRLCTALGWFWYTSGYVAEGRAWAERASALATDRQGPELASVLHSLAILLLQQGEHRSGRDILAKCLRMWRRIGDSSKVAMELNSLGVAYRNLGDSERARALLEESADVSRSIGDEGRLASALSNLGLLEIDAGRAERAIDIFTEAEAVDSARGDRWGVLVDQTNRVGALLSLGRAEEGEGLLSSMADSALALGDIDLTVNVIELYAACCAAGNDPRRAARLVAAAATLRQQAQVPLADPEAALLDRLLAPARAALTAQEWAAEGQAGHRLSAAEALQHAQAPPEGPPG</sequence>
<accession>A0A6J4L003</accession>
<dbReference type="PROSITE" id="PS50005">
    <property type="entry name" value="TPR"/>
    <property type="match status" value="1"/>
</dbReference>
<dbReference type="AlphaFoldDB" id="A0A6J4L003"/>
<dbReference type="InterPro" id="IPR027417">
    <property type="entry name" value="P-loop_NTPase"/>
</dbReference>
<dbReference type="PANTHER" id="PTHR47691:SF3">
    <property type="entry name" value="HTH-TYPE TRANSCRIPTIONAL REGULATOR RV0890C-RELATED"/>
    <property type="match status" value="1"/>
</dbReference>
<organism evidence="3">
    <name type="scientific">uncultured Nocardioidaceae bacterium</name>
    <dbReference type="NCBI Taxonomy" id="253824"/>
    <lineage>
        <taxon>Bacteria</taxon>
        <taxon>Bacillati</taxon>
        <taxon>Actinomycetota</taxon>
        <taxon>Actinomycetes</taxon>
        <taxon>Propionibacteriales</taxon>
        <taxon>Nocardioidaceae</taxon>
        <taxon>environmental samples</taxon>
    </lineage>
</organism>
<dbReference type="Gene3D" id="1.25.40.10">
    <property type="entry name" value="Tetratricopeptide repeat domain"/>
    <property type="match status" value="1"/>
</dbReference>
<dbReference type="InterPro" id="IPR019734">
    <property type="entry name" value="TPR_rpt"/>
</dbReference>
<dbReference type="GO" id="GO:0004016">
    <property type="term" value="F:adenylate cyclase activity"/>
    <property type="evidence" value="ECO:0007669"/>
    <property type="project" value="UniProtKB-ARBA"/>
</dbReference>
<dbReference type="Gene3D" id="3.40.50.300">
    <property type="entry name" value="P-loop containing nucleotide triphosphate hydrolases"/>
    <property type="match status" value="1"/>
</dbReference>
<dbReference type="SMART" id="SM00028">
    <property type="entry name" value="TPR"/>
    <property type="match status" value="3"/>
</dbReference>
<dbReference type="Gene3D" id="3.30.70.1230">
    <property type="entry name" value="Nucleotide cyclase"/>
    <property type="match status" value="1"/>
</dbReference>
<feature type="domain" description="Guanylate cyclase" evidence="2">
    <location>
        <begin position="1"/>
        <end position="113"/>
    </location>
</feature>
<dbReference type="CDD" id="cd07302">
    <property type="entry name" value="CHD"/>
    <property type="match status" value="1"/>
</dbReference>
<gene>
    <name evidence="3" type="ORF">AVDCRST_MAG29-103</name>
</gene>
<dbReference type="PANTHER" id="PTHR47691">
    <property type="entry name" value="REGULATOR-RELATED"/>
    <property type="match status" value="1"/>
</dbReference>
<dbReference type="EMBL" id="CADCUG010000010">
    <property type="protein sequence ID" value="CAA9315751.1"/>
    <property type="molecule type" value="Genomic_DNA"/>
</dbReference>
<dbReference type="Pfam" id="PF00211">
    <property type="entry name" value="Guanylate_cyc"/>
    <property type="match status" value="1"/>
</dbReference>
<evidence type="ECO:0000256" key="1">
    <source>
        <dbReference type="PROSITE-ProRule" id="PRU00339"/>
    </source>
</evidence>
<dbReference type="InterPro" id="IPR001054">
    <property type="entry name" value="A/G_cyclase"/>
</dbReference>
<reference evidence="3" key="1">
    <citation type="submission" date="2020-02" db="EMBL/GenBank/DDBJ databases">
        <authorList>
            <person name="Meier V. D."/>
        </authorList>
    </citation>
    <scope>NUCLEOTIDE SEQUENCE</scope>
    <source>
        <strain evidence="3">AVDCRST_MAG29</strain>
    </source>
</reference>
<dbReference type="PRINTS" id="PR00364">
    <property type="entry name" value="DISEASERSIST"/>
</dbReference>
<name>A0A6J4L003_9ACTN</name>
<evidence type="ECO:0000259" key="2">
    <source>
        <dbReference type="PROSITE" id="PS50125"/>
    </source>
</evidence>
<protein>
    <recommendedName>
        <fullName evidence="2">Guanylate cyclase domain-containing protein</fullName>
    </recommendedName>
</protein>